<dbReference type="CDD" id="cd06093">
    <property type="entry name" value="PX_domain"/>
    <property type="match status" value="1"/>
</dbReference>
<proteinExistence type="predicted"/>
<reference evidence="3" key="1">
    <citation type="submission" date="2023-01" db="EMBL/GenBank/DDBJ databases">
        <title>Metagenome sequencing of chrysophaentin producing Chrysophaeum taylorii.</title>
        <authorList>
            <person name="Davison J."/>
            <person name="Bewley C."/>
        </authorList>
    </citation>
    <scope>NUCLEOTIDE SEQUENCE</scope>
    <source>
        <strain evidence="3">NIES-1699</strain>
    </source>
</reference>
<protein>
    <recommendedName>
        <fullName evidence="2">PX domain-containing protein</fullName>
    </recommendedName>
</protein>
<dbReference type="PROSITE" id="PS50195">
    <property type="entry name" value="PX"/>
    <property type="match status" value="1"/>
</dbReference>
<feature type="domain" description="PX" evidence="2">
    <location>
        <begin position="1"/>
        <end position="146"/>
    </location>
</feature>
<accession>A0AAD7U6G0</accession>
<comment type="caution">
    <text evidence="3">The sequence shown here is derived from an EMBL/GenBank/DDBJ whole genome shotgun (WGS) entry which is preliminary data.</text>
</comment>
<evidence type="ECO:0000256" key="1">
    <source>
        <dbReference type="SAM" id="MobiDB-lite"/>
    </source>
</evidence>
<evidence type="ECO:0000259" key="2">
    <source>
        <dbReference type="PROSITE" id="PS50195"/>
    </source>
</evidence>
<feature type="region of interest" description="Disordered" evidence="1">
    <location>
        <begin position="170"/>
        <end position="192"/>
    </location>
</feature>
<dbReference type="Proteomes" id="UP001230188">
    <property type="component" value="Unassembled WGS sequence"/>
</dbReference>
<dbReference type="InterPro" id="IPR001683">
    <property type="entry name" value="PX_dom"/>
</dbReference>
<dbReference type="Gene3D" id="3.30.1520.10">
    <property type="entry name" value="Phox-like domain"/>
    <property type="match status" value="1"/>
</dbReference>
<keyword evidence="4" id="KW-1185">Reference proteome</keyword>
<dbReference type="SUPFAM" id="SSF64268">
    <property type="entry name" value="PX domain"/>
    <property type="match status" value="1"/>
</dbReference>
<evidence type="ECO:0000313" key="3">
    <source>
        <dbReference type="EMBL" id="KAJ8598690.1"/>
    </source>
</evidence>
<dbReference type="EMBL" id="JAQMWT010000664">
    <property type="protein sequence ID" value="KAJ8598690.1"/>
    <property type="molecule type" value="Genomic_DNA"/>
</dbReference>
<dbReference type="AlphaFoldDB" id="A0AAD7U6G0"/>
<sequence length="241" mass="26588">MVTIQRFGIGFRYACLVDGRPIPEASTVPSSGFQARVTGHVTARDSGASTEWYAVESAGTTVHRRFRDFVELDESVMAALCGHHMRSSLPRLPPKKFKFTTDHRDPEFLAQRARDLDVYVRRLCDMKHAWAAPSMAPFFGVAESAREYSVLFPDRILGFTVGKCGAKKTPEKDGVYEPPDFPAEVASSASGPPDVGDLVSKISGTPTCSLRFKDVINLIKNSPRPIMIHFISTFDPHLATV</sequence>
<evidence type="ECO:0000313" key="4">
    <source>
        <dbReference type="Proteomes" id="UP001230188"/>
    </source>
</evidence>
<gene>
    <name evidence="3" type="ORF">CTAYLR_003112</name>
</gene>
<dbReference type="Pfam" id="PF00787">
    <property type="entry name" value="PX"/>
    <property type="match status" value="1"/>
</dbReference>
<dbReference type="InterPro" id="IPR036871">
    <property type="entry name" value="PX_dom_sf"/>
</dbReference>
<name>A0AAD7U6G0_9STRA</name>
<dbReference type="GO" id="GO:0035091">
    <property type="term" value="F:phosphatidylinositol binding"/>
    <property type="evidence" value="ECO:0007669"/>
    <property type="project" value="InterPro"/>
</dbReference>
<organism evidence="3 4">
    <name type="scientific">Chrysophaeum taylorii</name>
    <dbReference type="NCBI Taxonomy" id="2483200"/>
    <lineage>
        <taxon>Eukaryota</taxon>
        <taxon>Sar</taxon>
        <taxon>Stramenopiles</taxon>
        <taxon>Ochrophyta</taxon>
        <taxon>Pelagophyceae</taxon>
        <taxon>Pelagomonadales</taxon>
        <taxon>Pelagomonadaceae</taxon>
        <taxon>Chrysophaeum</taxon>
    </lineage>
</organism>